<accession>E1QHJ6</accession>
<dbReference type="KEGG" id="dbr:Deba_1671"/>
<dbReference type="SUPFAM" id="SSF56935">
    <property type="entry name" value="Porins"/>
    <property type="match status" value="1"/>
</dbReference>
<evidence type="ECO:0000313" key="16">
    <source>
        <dbReference type="Proteomes" id="UP000009047"/>
    </source>
</evidence>
<dbReference type="InterPro" id="IPR036942">
    <property type="entry name" value="Beta-barrel_TonB_sf"/>
</dbReference>
<evidence type="ECO:0000256" key="4">
    <source>
        <dbReference type="ARBA" id="ARBA00022692"/>
    </source>
</evidence>
<dbReference type="InterPro" id="IPR012910">
    <property type="entry name" value="Plug_dom"/>
</dbReference>
<keyword evidence="4 10" id="KW-0812">Transmembrane</keyword>
<comment type="subcellular location">
    <subcellularLocation>
        <location evidence="1 10">Cell outer membrane</location>
        <topology evidence="1 10">Multi-pass membrane protein</topology>
    </subcellularLocation>
</comment>
<keyword evidence="6 11" id="KW-0798">TonB box</keyword>
<evidence type="ECO:0000256" key="12">
    <source>
        <dbReference type="SAM" id="SignalP"/>
    </source>
</evidence>
<keyword evidence="16" id="KW-1185">Reference proteome</keyword>
<dbReference type="GO" id="GO:0015344">
    <property type="term" value="F:siderophore uptake transmembrane transporter activity"/>
    <property type="evidence" value="ECO:0007669"/>
    <property type="project" value="TreeGrafter"/>
</dbReference>
<protein>
    <submittedName>
        <fullName evidence="15">TonB-dependent receptor plug</fullName>
    </submittedName>
</protein>
<dbReference type="STRING" id="644282.Deba_1671"/>
<reference evidence="15 16" key="1">
    <citation type="journal article" date="2010" name="Stand. Genomic Sci.">
        <title>Complete genome sequence of Desulfarculus baarsii type strain (2st14).</title>
        <authorList>
            <person name="Sun H."/>
            <person name="Spring S."/>
            <person name="Lapidus A."/>
            <person name="Davenport K."/>
            <person name="Del Rio T.G."/>
            <person name="Tice H."/>
            <person name="Nolan M."/>
            <person name="Copeland A."/>
            <person name="Cheng J.F."/>
            <person name="Lucas S."/>
            <person name="Tapia R."/>
            <person name="Goodwin L."/>
            <person name="Pitluck S."/>
            <person name="Ivanova N."/>
            <person name="Pagani I."/>
            <person name="Mavromatis K."/>
            <person name="Ovchinnikova G."/>
            <person name="Pati A."/>
            <person name="Chen A."/>
            <person name="Palaniappan K."/>
            <person name="Hauser L."/>
            <person name="Chang Y.J."/>
            <person name="Jeffries C.D."/>
            <person name="Detter J.C."/>
            <person name="Han C."/>
            <person name="Rohde M."/>
            <person name="Brambilla E."/>
            <person name="Goker M."/>
            <person name="Woyke T."/>
            <person name="Bristow J."/>
            <person name="Eisen J.A."/>
            <person name="Markowitz V."/>
            <person name="Hugenholtz P."/>
            <person name="Kyrpides N.C."/>
            <person name="Klenk H.P."/>
            <person name="Land M."/>
        </authorList>
    </citation>
    <scope>NUCLEOTIDE SEQUENCE [LARGE SCALE GENOMIC DNA]</scope>
    <source>
        <strain evidence="16">ATCC 33931 / DSM 2075 / LMG 7858 / VKM B-1802 / 2st14</strain>
    </source>
</reference>
<evidence type="ECO:0000256" key="8">
    <source>
        <dbReference type="ARBA" id="ARBA00023170"/>
    </source>
</evidence>
<dbReference type="Gene3D" id="2.40.170.20">
    <property type="entry name" value="TonB-dependent receptor, beta-barrel domain"/>
    <property type="match status" value="1"/>
</dbReference>
<dbReference type="InterPro" id="IPR000531">
    <property type="entry name" value="Beta-barrel_TonB"/>
</dbReference>
<dbReference type="GO" id="GO:0044718">
    <property type="term" value="P:siderophore transmembrane transport"/>
    <property type="evidence" value="ECO:0007669"/>
    <property type="project" value="TreeGrafter"/>
</dbReference>
<evidence type="ECO:0000256" key="6">
    <source>
        <dbReference type="ARBA" id="ARBA00023077"/>
    </source>
</evidence>
<keyword evidence="7 10" id="KW-0472">Membrane</keyword>
<keyword evidence="8 15" id="KW-0675">Receptor</keyword>
<evidence type="ECO:0000259" key="14">
    <source>
        <dbReference type="Pfam" id="PF07715"/>
    </source>
</evidence>
<dbReference type="GO" id="GO:0009279">
    <property type="term" value="C:cell outer membrane"/>
    <property type="evidence" value="ECO:0007669"/>
    <property type="project" value="UniProtKB-SubCell"/>
</dbReference>
<dbReference type="PROSITE" id="PS52016">
    <property type="entry name" value="TONB_DEPENDENT_REC_3"/>
    <property type="match status" value="1"/>
</dbReference>
<dbReference type="PANTHER" id="PTHR30069">
    <property type="entry name" value="TONB-DEPENDENT OUTER MEMBRANE RECEPTOR"/>
    <property type="match status" value="1"/>
</dbReference>
<dbReference type="Gene3D" id="2.170.130.10">
    <property type="entry name" value="TonB-dependent receptor, plug domain"/>
    <property type="match status" value="1"/>
</dbReference>
<dbReference type="CDD" id="cd01347">
    <property type="entry name" value="ligand_gated_channel"/>
    <property type="match status" value="1"/>
</dbReference>
<dbReference type="eggNOG" id="COG4771">
    <property type="taxonomic scope" value="Bacteria"/>
</dbReference>
<evidence type="ECO:0000313" key="15">
    <source>
        <dbReference type="EMBL" id="ADK85039.1"/>
    </source>
</evidence>
<evidence type="ECO:0000256" key="5">
    <source>
        <dbReference type="ARBA" id="ARBA00022729"/>
    </source>
</evidence>
<evidence type="ECO:0000256" key="1">
    <source>
        <dbReference type="ARBA" id="ARBA00004571"/>
    </source>
</evidence>
<evidence type="ECO:0000259" key="13">
    <source>
        <dbReference type="Pfam" id="PF00593"/>
    </source>
</evidence>
<evidence type="ECO:0000256" key="9">
    <source>
        <dbReference type="ARBA" id="ARBA00023237"/>
    </source>
</evidence>
<evidence type="ECO:0000256" key="11">
    <source>
        <dbReference type="RuleBase" id="RU003357"/>
    </source>
</evidence>
<evidence type="ECO:0000256" key="2">
    <source>
        <dbReference type="ARBA" id="ARBA00022448"/>
    </source>
</evidence>
<feature type="chain" id="PRO_5003150184" evidence="12">
    <location>
        <begin position="28"/>
        <end position="709"/>
    </location>
</feature>
<sequence>MEKRGRGFIAAVALVAALALGCPPAWAADDGQSAKRNWEADKTEMSDITVTATKTDVKADLSPVDAYSVDRVDIDFQPNYYMNNFGELIRDIPGVHVAQYYPWGPPWVHLRGTGHFLQRTVYLIDGVPAHHFMSAAINPNDIERVDVVLGPSSALYGASAAGGAVNIITRSGHEGMGAVAKMSYGSMNTFRPYTAVGDRDGKFNYYFSYSGDYSDGFQMKPLDGMVDLFNRGQKQYVRQASLENNKYNYTYLTGKAGWEADNGMGLTVAINYQQRYLYGGQSNYIINDNGDTVVNSVRFVSPLSDWGKLTATTGYQFQSIPSQETTGLSLVNGRVVLNDTITQTTTWDRQRLPLELQTDFYLGENNVLTTGASLAQEKEKTRYYQGTSSNQTYRSDITTDMAAVYMQDQQFLLDDKLSILAGVRYDYWRYHDIYDSGSSDKEPGAVSKDHVTYRGGVKYRFNDTIAVRANAGTAYWPGNAKWYFQNQNVGATQREANPNLEPEQTWMVDLGTDVTLNQWKTLFKATTYYGKIKDIMAYSYDQHPTLPNTILIHTRNIGEAEIYGLELSLDQPITEHFLFFAAATLNHSRITKDDVNPQNVGNQLLNSPDYWGSVGLRYANAAVLNGEVVFRYSGDRYYTDNNEDLPYFHMDAYQTVDAKIWRDWRLDKNWALSACLSAVNIFNERYATEIVYVNQGFYMEGMIGLRYTW</sequence>
<evidence type="ECO:0000256" key="10">
    <source>
        <dbReference type="PROSITE-ProRule" id="PRU01360"/>
    </source>
</evidence>
<dbReference type="InterPro" id="IPR039426">
    <property type="entry name" value="TonB-dep_rcpt-like"/>
</dbReference>
<dbReference type="Pfam" id="PF00593">
    <property type="entry name" value="TonB_dep_Rec_b-barrel"/>
    <property type="match status" value="1"/>
</dbReference>
<keyword evidence="2 10" id="KW-0813">Transport</keyword>
<evidence type="ECO:0000256" key="3">
    <source>
        <dbReference type="ARBA" id="ARBA00022452"/>
    </source>
</evidence>
<gene>
    <name evidence="15" type="ordered locus">Deba_1671</name>
</gene>
<dbReference type="HOGENOM" id="CLU_008287_18_3_7"/>
<dbReference type="Pfam" id="PF07715">
    <property type="entry name" value="Plug"/>
    <property type="match status" value="1"/>
</dbReference>
<keyword evidence="9 10" id="KW-0998">Cell outer membrane</keyword>
<dbReference type="Proteomes" id="UP000009047">
    <property type="component" value="Chromosome"/>
</dbReference>
<dbReference type="InterPro" id="IPR037066">
    <property type="entry name" value="Plug_dom_sf"/>
</dbReference>
<feature type="domain" description="TonB-dependent receptor-like beta-barrel" evidence="13">
    <location>
        <begin position="243"/>
        <end position="674"/>
    </location>
</feature>
<name>E1QHJ6_DESB2</name>
<dbReference type="OrthoDB" id="9763670at2"/>
<dbReference type="PROSITE" id="PS51257">
    <property type="entry name" value="PROKAR_LIPOPROTEIN"/>
    <property type="match status" value="1"/>
</dbReference>
<feature type="domain" description="TonB-dependent receptor plug" evidence="14">
    <location>
        <begin position="67"/>
        <end position="164"/>
    </location>
</feature>
<comment type="similarity">
    <text evidence="10 11">Belongs to the TonB-dependent receptor family.</text>
</comment>
<organism evidence="15 16">
    <name type="scientific">Desulfarculus baarsii (strain ATCC 33931 / DSM 2075 / LMG 7858 / VKM B-1802 / 2st14)</name>
    <dbReference type="NCBI Taxonomy" id="644282"/>
    <lineage>
        <taxon>Bacteria</taxon>
        <taxon>Pseudomonadati</taxon>
        <taxon>Thermodesulfobacteriota</taxon>
        <taxon>Desulfarculia</taxon>
        <taxon>Desulfarculales</taxon>
        <taxon>Desulfarculaceae</taxon>
        <taxon>Desulfarculus</taxon>
    </lineage>
</organism>
<dbReference type="AlphaFoldDB" id="E1QHJ6"/>
<keyword evidence="5 12" id="KW-0732">Signal</keyword>
<feature type="signal peptide" evidence="12">
    <location>
        <begin position="1"/>
        <end position="27"/>
    </location>
</feature>
<dbReference type="RefSeq" id="WP_013258492.1">
    <property type="nucleotide sequence ID" value="NC_014365.1"/>
</dbReference>
<evidence type="ECO:0000256" key="7">
    <source>
        <dbReference type="ARBA" id="ARBA00023136"/>
    </source>
</evidence>
<dbReference type="PANTHER" id="PTHR30069:SF29">
    <property type="entry name" value="HEMOGLOBIN AND HEMOGLOBIN-HAPTOGLOBIN-BINDING PROTEIN 1-RELATED"/>
    <property type="match status" value="1"/>
</dbReference>
<dbReference type="EMBL" id="CP002085">
    <property type="protein sequence ID" value="ADK85039.1"/>
    <property type="molecule type" value="Genomic_DNA"/>
</dbReference>
<keyword evidence="3 10" id="KW-1134">Transmembrane beta strand</keyword>
<proteinExistence type="inferred from homology"/>